<dbReference type="GO" id="GO:0016114">
    <property type="term" value="P:terpenoid biosynthetic process"/>
    <property type="evidence" value="ECO:0007669"/>
    <property type="project" value="UniProtKB-ARBA"/>
</dbReference>
<dbReference type="PANTHER" id="PTHR43281">
    <property type="entry name" value="FARNESYL DIPHOSPHATE SYNTHASE"/>
    <property type="match status" value="1"/>
</dbReference>
<sequence length="293" mass="31934">MSWQSAAKVYADSVTNLLQTALDEYPNLPGNLKEAMTYSLFAGGKRVRPFLVLAIGEMFKVPEDKLLTYAAALECVHTYSLIHDDLPAMDDDHLRRGKPTCHVIYGEATAILAGDALQTLAFELISHSDSLRATEALQAIKVLSRASGLAGMCGGQAVDLHQAGKHTDKQALEQMHRMKTGALLNASIMYPGHLASLTKAQHLQLQQFADAVGLGFQVMDDILDVEGDTAQLGKPQGSDAEAEKSTYPVLMGLEGAKEYLQQLHNEATQALQSLPYNSETLLSFTDYLFSRNH</sequence>
<dbReference type="Proteomes" id="UP001333710">
    <property type="component" value="Chromosome"/>
</dbReference>
<comment type="similarity">
    <text evidence="2 7">Belongs to the FPP/GGPP synthase family.</text>
</comment>
<evidence type="ECO:0000256" key="3">
    <source>
        <dbReference type="ARBA" id="ARBA00022679"/>
    </source>
</evidence>
<dbReference type="EMBL" id="AP027272">
    <property type="protein sequence ID" value="BDX07543.1"/>
    <property type="molecule type" value="Genomic_DNA"/>
</dbReference>
<dbReference type="InterPro" id="IPR033749">
    <property type="entry name" value="Polyprenyl_synt_CS"/>
</dbReference>
<proteinExistence type="inferred from homology"/>
<dbReference type="FunFam" id="1.10.600.10:FF:000001">
    <property type="entry name" value="Geranylgeranyl diphosphate synthase"/>
    <property type="match status" value="1"/>
</dbReference>
<dbReference type="GO" id="GO:0005737">
    <property type="term" value="C:cytoplasm"/>
    <property type="evidence" value="ECO:0007669"/>
    <property type="project" value="UniProtKB-ARBA"/>
</dbReference>
<dbReference type="NCBIfam" id="NF045485">
    <property type="entry name" value="FPPsyn"/>
    <property type="match status" value="1"/>
</dbReference>
<name>A0AA48HX83_9ALTE</name>
<dbReference type="InterPro" id="IPR008949">
    <property type="entry name" value="Isoprenoid_synthase_dom_sf"/>
</dbReference>
<dbReference type="KEGG" id="pmaw:MACH26_30640"/>
<evidence type="ECO:0000313" key="8">
    <source>
        <dbReference type="EMBL" id="BDX07543.1"/>
    </source>
</evidence>
<reference evidence="8" key="1">
    <citation type="submission" date="2023-01" db="EMBL/GenBank/DDBJ databases">
        <title>Complete genome sequence of Planctobacterium marinum strain Dej080120_11.</title>
        <authorList>
            <person name="Ueki S."/>
            <person name="Maruyama F."/>
        </authorList>
    </citation>
    <scope>NUCLEOTIDE SEQUENCE</scope>
    <source>
        <strain evidence="8">Dej080120_11</strain>
    </source>
</reference>
<evidence type="ECO:0000256" key="4">
    <source>
        <dbReference type="ARBA" id="ARBA00022723"/>
    </source>
</evidence>
<dbReference type="PANTHER" id="PTHR43281:SF1">
    <property type="entry name" value="FARNESYL DIPHOSPHATE SYNTHASE"/>
    <property type="match status" value="1"/>
</dbReference>
<protein>
    <submittedName>
        <fullName evidence="8">(2E,6E)-farnesyl diphosphate synthase</fullName>
    </submittedName>
</protein>
<evidence type="ECO:0000256" key="5">
    <source>
        <dbReference type="ARBA" id="ARBA00022842"/>
    </source>
</evidence>
<evidence type="ECO:0000256" key="6">
    <source>
        <dbReference type="ARBA" id="ARBA00023229"/>
    </source>
</evidence>
<dbReference type="GO" id="GO:0046872">
    <property type="term" value="F:metal ion binding"/>
    <property type="evidence" value="ECO:0007669"/>
    <property type="project" value="UniProtKB-KW"/>
</dbReference>
<dbReference type="SFLD" id="SFLDG01017">
    <property type="entry name" value="Polyprenyl_Transferase_Like"/>
    <property type="match status" value="1"/>
</dbReference>
<dbReference type="CDD" id="cd00685">
    <property type="entry name" value="Trans_IPPS_HT"/>
    <property type="match status" value="1"/>
</dbReference>
<evidence type="ECO:0000256" key="1">
    <source>
        <dbReference type="ARBA" id="ARBA00001946"/>
    </source>
</evidence>
<comment type="cofactor">
    <cofactor evidence="1">
        <name>Mg(2+)</name>
        <dbReference type="ChEBI" id="CHEBI:18420"/>
    </cofactor>
</comment>
<dbReference type="SUPFAM" id="SSF48576">
    <property type="entry name" value="Terpenoid synthases"/>
    <property type="match status" value="1"/>
</dbReference>
<keyword evidence="5" id="KW-0460">Magnesium</keyword>
<dbReference type="Pfam" id="PF00348">
    <property type="entry name" value="polyprenyl_synt"/>
    <property type="match status" value="1"/>
</dbReference>
<accession>A0AA48HX83</accession>
<evidence type="ECO:0000313" key="9">
    <source>
        <dbReference type="Proteomes" id="UP001333710"/>
    </source>
</evidence>
<dbReference type="GO" id="GO:0008654">
    <property type="term" value="P:phospholipid biosynthetic process"/>
    <property type="evidence" value="ECO:0007669"/>
    <property type="project" value="UniProtKB-ARBA"/>
</dbReference>
<evidence type="ECO:0000256" key="7">
    <source>
        <dbReference type="RuleBase" id="RU004466"/>
    </source>
</evidence>
<gene>
    <name evidence="8" type="primary">ispA</name>
    <name evidence="8" type="ORF">MACH26_30640</name>
</gene>
<dbReference type="InterPro" id="IPR053378">
    <property type="entry name" value="Prenyl_diphosphate_synthase"/>
</dbReference>
<keyword evidence="4" id="KW-0479">Metal-binding</keyword>
<dbReference type="SFLD" id="SFLDS00005">
    <property type="entry name" value="Isoprenoid_Synthase_Type_I"/>
    <property type="match status" value="1"/>
</dbReference>
<keyword evidence="9" id="KW-1185">Reference proteome</keyword>
<dbReference type="RefSeq" id="WP_338293576.1">
    <property type="nucleotide sequence ID" value="NZ_AP027272.1"/>
</dbReference>
<dbReference type="AlphaFoldDB" id="A0AA48HX83"/>
<dbReference type="PROSITE" id="PS00444">
    <property type="entry name" value="POLYPRENYL_SYNTHASE_2"/>
    <property type="match status" value="1"/>
</dbReference>
<dbReference type="GO" id="GO:0004659">
    <property type="term" value="F:prenyltransferase activity"/>
    <property type="evidence" value="ECO:0007669"/>
    <property type="project" value="InterPro"/>
</dbReference>
<dbReference type="Gene3D" id="1.10.600.10">
    <property type="entry name" value="Farnesyl Diphosphate Synthase"/>
    <property type="match status" value="1"/>
</dbReference>
<dbReference type="InterPro" id="IPR000092">
    <property type="entry name" value="Polyprenyl_synt"/>
</dbReference>
<dbReference type="PROSITE" id="PS00723">
    <property type="entry name" value="POLYPRENYL_SYNTHASE_1"/>
    <property type="match status" value="1"/>
</dbReference>
<organism evidence="8 9">
    <name type="scientific">Planctobacterium marinum</name>
    <dbReference type="NCBI Taxonomy" id="1631968"/>
    <lineage>
        <taxon>Bacteria</taxon>
        <taxon>Pseudomonadati</taxon>
        <taxon>Pseudomonadota</taxon>
        <taxon>Gammaproteobacteria</taxon>
        <taxon>Alteromonadales</taxon>
        <taxon>Alteromonadaceae</taxon>
        <taxon>Planctobacterium</taxon>
    </lineage>
</organism>
<keyword evidence="3 7" id="KW-0808">Transferase</keyword>
<evidence type="ECO:0000256" key="2">
    <source>
        <dbReference type="ARBA" id="ARBA00006706"/>
    </source>
</evidence>
<keyword evidence="6" id="KW-0414">Isoprene biosynthesis</keyword>